<evidence type="ECO:0000313" key="2">
    <source>
        <dbReference type="EMBL" id="MBB4035399.1"/>
    </source>
</evidence>
<dbReference type="AlphaFoldDB" id="A0A840CL62"/>
<dbReference type="RefSeq" id="WP_183306342.1">
    <property type="nucleotide sequence ID" value="NZ_JACIEP010000004.1"/>
</dbReference>
<evidence type="ECO:0000256" key="1">
    <source>
        <dbReference type="SAM" id="Phobius"/>
    </source>
</evidence>
<accession>A0A840CL62</accession>
<feature type="transmembrane region" description="Helical" evidence="1">
    <location>
        <begin position="60"/>
        <end position="77"/>
    </location>
</feature>
<keyword evidence="1" id="KW-0472">Membrane</keyword>
<dbReference type="Proteomes" id="UP000555103">
    <property type="component" value="Unassembled WGS sequence"/>
</dbReference>
<comment type="caution">
    <text evidence="2">The sequence shown here is derived from an EMBL/GenBank/DDBJ whole genome shotgun (WGS) entry which is preliminary data.</text>
</comment>
<keyword evidence="3" id="KW-1185">Reference proteome</keyword>
<feature type="transmembrane region" description="Helical" evidence="1">
    <location>
        <begin position="7"/>
        <end position="29"/>
    </location>
</feature>
<name>A0A840CL62_9BACT</name>
<keyword evidence="1" id="KW-1133">Transmembrane helix</keyword>
<keyword evidence="1" id="KW-0812">Transmembrane</keyword>
<sequence length="78" mass="8518">MGAFSKGILALLKLIAIIAVGIAAVWLAIDFMKQLSLMTLIPVIGVYLAYKVFCITLNIVKLLVKIAVIILIVLLFFI</sequence>
<proteinExistence type="predicted"/>
<dbReference type="EMBL" id="JACIEP010000004">
    <property type="protein sequence ID" value="MBB4035399.1"/>
    <property type="molecule type" value="Genomic_DNA"/>
</dbReference>
<evidence type="ECO:0000313" key="3">
    <source>
        <dbReference type="Proteomes" id="UP000555103"/>
    </source>
</evidence>
<gene>
    <name evidence="2" type="ORF">GGR21_001292</name>
</gene>
<reference evidence="2 3" key="1">
    <citation type="submission" date="2020-08" db="EMBL/GenBank/DDBJ databases">
        <title>Genomic Encyclopedia of Type Strains, Phase IV (KMG-IV): sequencing the most valuable type-strain genomes for metagenomic binning, comparative biology and taxonomic classification.</title>
        <authorList>
            <person name="Goeker M."/>
        </authorList>
    </citation>
    <scope>NUCLEOTIDE SEQUENCE [LARGE SCALE GENOMIC DNA]</scope>
    <source>
        <strain evidence="2 3">DSM 104969</strain>
    </source>
</reference>
<protein>
    <submittedName>
        <fullName evidence="2">Uncharacterized protein</fullName>
    </submittedName>
</protein>
<organism evidence="2 3">
    <name type="scientific">Dysgonomonas hofstadii</name>
    <dbReference type="NCBI Taxonomy" id="637886"/>
    <lineage>
        <taxon>Bacteria</taxon>
        <taxon>Pseudomonadati</taxon>
        <taxon>Bacteroidota</taxon>
        <taxon>Bacteroidia</taxon>
        <taxon>Bacteroidales</taxon>
        <taxon>Dysgonomonadaceae</taxon>
        <taxon>Dysgonomonas</taxon>
    </lineage>
</organism>